<reference evidence="7 8" key="1">
    <citation type="journal article" date="2014" name="Nat. Commun.">
        <title>Klebsormidium flaccidum genome reveals primary factors for plant terrestrial adaptation.</title>
        <authorList>
            <person name="Hori K."/>
            <person name="Maruyama F."/>
            <person name="Fujisawa T."/>
            <person name="Togashi T."/>
            <person name="Yamamoto N."/>
            <person name="Seo M."/>
            <person name="Sato S."/>
            <person name="Yamada T."/>
            <person name="Mori H."/>
            <person name="Tajima N."/>
            <person name="Moriyama T."/>
            <person name="Ikeuchi M."/>
            <person name="Watanabe M."/>
            <person name="Wada H."/>
            <person name="Kobayashi K."/>
            <person name="Saito M."/>
            <person name="Masuda T."/>
            <person name="Sasaki-Sekimoto Y."/>
            <person name="Mashiguchi K."/>
            <person name="Awai K."/>
            <person name="Shimojima M."/>
            <person name="Masuda S."/>
            <person name="Iwai M."/>
            <person name="Nobusawa T."/>
            <person name="Narise T."/>
            <person name="Kondo S."/>
            <person name="Saito H."/>
            <person name="Sato R."/>
            <person name="Murakawa M."/>
            <person name="Ihara Y."/>
            <person name="Oshima-Yamada Y."/>
            <person name="Ohtaka K."/>
            <person name="Satoh M."/>
            <person name="Sonobe K."/>
            <person name="Ishii M."/>
            <person name="Ohtani R."/>
            <person name="Kanamori-Sato M."/>
            <person name="Honoki R."/>
            <person name="Miyazaki D."/>
            <person name="Mochizuki H."/>
            <person name="Umetsu J."/>
            <person name="Higashi K."/>
            <person name="Shibata D."/>
            <person name="Kamiya Y."/>
            <person name="Sato N."/>
            <person name="Nakamura Y."/>
            <person name="Tabata S."/>
            <person name="Ida S."/>
            <person name="Kurokawa K."/>
            <person name="Ohta H."/>
        </authorList>
    </citation>
    <scope>NUCLEOTIDE SEQUENCE [LARGE SCALE GENOMIC DNA]</scope>
    <source>
        <strain evidence="7 8">NIES-2285</strain>
    </source>
</reference>
<dbReference type="OrthoDB" id="2143914at2759"/>
<evidence type="ECO:0000256" key="2">
    <source>
        <dbReference type="ARBA" id="ARBA00023125"/>
    </source>
</evidence>
<evidence type="ECO:0000313" key="7">
    <source>
        <dbReference type="EMBL" id="GAQ80335.1"/>
    </source>
</evidence>
<dbReference type="PROSITE" id="PS51294">
    <property type="entry name" value="HTH_MYB"/>
    <property type="match status" value="2"/>
</dbReference>
<dbReference type="GO" id="GO:0000981">
    <property type="term" value="F:DNA-binding transcription factor activity, RNA polymerase II-specific"/>
    <property type="evidence" value="ECO:0000318"/>
    <property type="project" value="GO_Central"/>
</dbReference>
<proteinExistence type="predicted"/>
<dbReference type="EMBL" id="DF237001">
    <property type="protein sequence ID" value="GAQ80335.1"/>
    <property type="molecule type" value="Genomic_DNA"/>
</dbReference>
<feature type="domain" description="HTH myb-type" evidence="6">
    <location>
        <begin position="121"/>
        <end position="165"/>
    </location>
</feature>
<dbReference type="InterPro" id="IPR017930">
    <property type="entry name" value="Myb_dom"/>
</dbReference>
<feature type="region of interest" description="Disordered" evidence="4">
    <location>
        <begin position="1"/>
        <end position="21"/>
    </location>
</feature>
<evidence type="ECO:0000313" key="8">
    <source>
        <dbReference type="Proteomes" id="UP000054558"/>
    </source>
</evidence>
<feature type="domain" description="Myb-like" evidence="5">
    <location>
        <begin position="166"/>
        <end position="216"/>
    </location>
</feature>
<keyword evidence="2" id="KW-0238">DNA-binding</keyword>
<dbReference type="CDD" id="cd00167">
    <property type="entry name" value="SANT"/>
    <property type="match status" value="2"/>
</dbReference>
<feature type="coiled-coil region" evidence="3">
    <location>
        <begin position="398"/>
        <end position="434"/>
    </location>
</feature>
<protein>
    <submittedName>
        <fullName evidence="7">MYB family transcription factor</fullName>
    </submittedName>
</protein>
<dbReference type="GO" id="GO:0006355">
    <property type="term" value="P:regulation of DNA-templated transcription"/>
    <property type="evidence" value="ECO:0000318"/>
    <property type="project" value="GO_Central"/>
</dbReference>
<feature type="domain" description="HTH myb-type" evidence="6">
    <location>
        <begin position="166"/>
        <end position="220"/>
    </location>
</feature>
<keyword evidence="3" id="KW-0175">Coiled coil</keyword>
<evidence type="ECO:0000259" key="6">
    <source>
        <dbReference type="PROSITE" id="PS51294"/>
    </source>
</evidence>
<dbReference type="SMART" id="SM00717">
    <property type="entry name" value="SANT"/>
    <property type="match status" value="2"/>
</dbReference>
<feature type="compositionally biased region" description="Polar residues" evidence="4">
    <location>
        <begin position="271"/>
        <end position="283"/>
    </location>
</feature>
<gene>
    <name evidence="7" type="ORF">KFL_000520040</name>
</gene>
<dbReference type="SUPFAM" id="SSF46689">
    <property type="entry name" value="Homeodomain-like"/>
    <property type="match status" value="1"/>
</dbReference>
<accession>A0A1Y1HNV6</accession>
<evidence type="ECO:0000259" key="5">
    <source>
        <dbReference type="PROSITE" id="PS50090"/>
    </source>
</evidence>
<dbReference type="InterPro" id="IPR009057">
    <property type="entry name" value="Homeodomain-like_sf"/>
</dbReference>
<dbReference type="GO" id="GO:0005634">
    <property type="term" value="C:nucleus"/>
    <property type="evidence" value="ECO:0000318"/>
    <property type="project" value="GO_Central"/>
</dbReference>
<feature type="compositionally biased region" description="Low complexity" evidence="4">
    <location>
        <begin position="284"/>
        <end position="295"/>
    </location>
</feature>
<dbReference type="AlphaFoldDB" id="A0A1Y1HNV6"/>
<dbReference type="FunFam" id="1.10.10.60:FF:000010">
    <property type="entry name" value="Transcriptional activator Myb isoform A"/>
    <property type="match status" value="1"/>
</dbReference>
<dbReference type="STRING" id="105231.A0A1Y1HNV6"/>
<dbReference type="PANTHER" id="PTHR45614:SF232">
    <property type="entry name" value="TRANSCRIPTION FACTOR MYB3R-2"/>
    <property type="match status" value="1"/>
</dbReference>
<feature type="compositionally biased region" description="Basic and acidic residues" evidence="4">
    <location>
        <begin position="70"/>
        <end position="84"/>
    </location>
</feature>
<feature type="domain" description="Myb-like" evidence="5">
    <location>
        <begin position="114"/>
        <end position="165"/>
    </location>
</feature>
<dbReference type="InterPro" id="IPR050560">
    <property type="entry name" value="MYB_TF"/>
</dbReference>
<name>A0A1Y1HNV6_KLENI</name>
<dbReference type="Pfam" id="PF00249">
    <property type="entry name" value="Myb_DNA-binding"/>
    <property type="match status" value="2"/>
</dbReference>
<organism evidence="7 8">
    <name type="scientific">Klebsormidium nitens</name>
    <name type="common">Green alga</name>
    <name type="synonym">Ulothrix nitens</name>
    <dbReference type="NCBI Taxonomy" id="105231"/>
    <lineage>
        <taxon>Eukaryota</taxon>
        <taxon>Viridiplantae</taxon>
        <taxon>Streptophyta</taxon>
        <taxon>Klebsormidiophyceae</taxon>
        <taxon>Klebsormidiales</taxon>
        <taxon>Klebsormidiaceae</taxon>
        <taxon>Klebsormidium</taxon>
    </lineage>
</organism>
<keyword evidence="1" id="KW-0677">Repeat</keyword>
<dbReference type="PANTHER" id="PTHR45614">
    <property type="entry name" value="MYB PROTEIN-RELATED"/>
    <property type="match status" value="1"/>
</dbReference>
<sequence>MEKNQDGEFETEPASEGQAPLATLNVADYLPNFKPAKSELLQRWFRGGALSVKGEEQEQMKDKLLAFVQGDDRRGEVHSSKDDSLQGNGSLNVECEAQGEQGDRPGCKEEMDGERSSRAPPWTKEEDEKLSSLVQVHGTKTWAFISKQFSNRNGKQCRERWHNHLSPGLKKVDWTPEEEQKLIQLHLQFGNRWVEIAKHLPGRSDNAIKNHWNSTARRKDEKSAKATKSDILRNYISALRDPASAAMLTEPAAEAPSANCLHWTTLQLDSSDSNPTRGITTLRSQSTQPGSPSSPLELNATLSLAPAGMIGGLQDTPCRSAVAGALSVLPADFMGLKGSLLNDVSGLQSLAGLETGSALEKLLAMQQLQQWQEHQRLKQQLEHQQQQDALLRQLYGALQEAQHAQQKAAEQAQQAQLLQRFQEMQAQQKQAEALDGGCLSLNLAQTNDLSLPLPQSDAHNNLEESWNTDNDPLQLLLGTDSSPPMWNSRQPEPPLSTVESAPAFDSLSYDPPAAAHTDLLSTFNFDLLSPPSNPTSGLELSTPALDPQLQIGANSNSSPLQPEAQHDFASVLLQNPSPPPQLYSQGLGELGEVFPTPAAGQKRAREEWSGDLAQPVVKAGPRGPIQWPKDDGTNLQSRYAPGKEGTGLEGIPGERKTGGVGGMYKKGNCIVLTGFIGPGPLGPPGMTAKKPAGVARPAGNLAVPA</sequence>
<evidence type="ECO:0000256" key="3">
    <source>
        <dbReference type="SAM" id="Coils"/>
    </source>
</evidence>
<evidence type="ECO:0000256" key="1">
    <source>
        <dbReference type="ARBA" id="ARBA00022737"/>
    </source>
</evidence>
<feature type="compositionally biased region" description="Basic and acidic residues" evidence="4">
    <location>
        <begin position="101"/>
        <end position="127"/>
    </location>
</feature>
<dbReference type="Gene3D" id="1.10.10.60">
    <property type="entry name" value="Homeodomain-like"/>
    <property type="match status" value="2"/>
</dbReference>
<dbReference type="Proteomes" id="UP000054558">
    <property type="component" value="Unassembled WGS sequence"/>
</dbReference>
<evidence type="ECO:0000256" key="4">
    <source>
        <dbReference type="SAM" id="MobiDB-lite"/>
    </source>
</evidence>
<feature type="region of interest" description="Disordered" evidence="4">
    <location>
        <begin position="271"/>
        <end position="295"/>
    </location>
</feature>
<dbReference type="InterPro" id="IPR001005">
    <property type="entry name" value="SANT/Myb"/>
</dbReference>
<dbReference type="PROSITE" id="PS50090">
    <property type="entry name" value="MYB_LIKE"/>
    <property type="match status" value="2"/>
</dbReference>
<feature type="region of interest" description="Disordered" evidence="4">
    <location>
        <begin position="70"/>
        <end position="127"/>
    </location>
</feature>
<keyword evidence="8" id="KW-1185">Reference proteome</keyword>
<dbReference type="GO" id="GO:0000978">
    <property type="term" value="F:RNA polymerase II cis-regulatory region sequence-specific DNA binding"/>
    <property type="evidence" value="ECO:0000318"/>
    <property type="project" value="GO_Central"/>
</dbReference>